<dbReference type="Proteomes" id="UP000313849">
    <property type="component" value="Unassembled WGS sequence"/>
</dbReference>
<dbReference type="GO" id="GO:0005886">
    <property type="term" value="C:plasma membrane"/>
    <property type="evidence" value="ECO:0007669"/>
    <property type="project" value="UniProtKB-SubCell"/>
</dbReference>
<keyword evidence="3 7" id="KW-0812">Transmembrane</keyword>
<feature type="transmembrane region" description="Helical" evidence="7">
    <location>
        <begin position="67"/>
        <end position="84"/>
    </location>
</feature>
<dbReference type="Pfam" id="PF01810">
    <property type="entry name" value="LysE"/>
    <property type="match status" value="1"/>
</dbReference>
<dbReference type="InterPro" id="IPR001123">
    <property type="entry name" value="LeuE-type"/>
</dbReference>
<accession>A0A5C5BDW7</accession>
<evidence type="ECO:0000256" key="2">
    <source>
        <dbReference type="ARBA" id="ARBA00022475"/>
    </source>
</evidence>
<evidence type="ECO:0000256" key="4">
    <source>
        <dbReference type="ARBA" id="ARBA00022989"/>
    </source>
</evidence>
<organism evidence="8 9">
    <name type="scientific">Miniimonas arenae</name>
    <dbReference type="NCBI Taxonomy" id="676201"/>
    <lineage>
        <taxon>Bacteria</taxon>
        <taxon>Bacillati</taxon>
        <taxon>Actinomycetota</taxon>
        <taxon>Actinomycetes</taxon>
        <taxon>Micrococcales</taxon>
        <taxon>Beutenbergiaceae</taxon>
        <taxon>Miniimonas</taxon>
    </lineage>
</organism>
<dbReference type="OrthoDB" id="5638726at2"/>
<feature type="transmembrane region" description="Helical" evidence="7">
    <location>
        <begin position="217"/>
        <end position="242"/>
    </location>
</feature>
<comment type="subcellular location">
    <subcellularLocation>
        <location evidence="1">Cell membrane</location>
        <topology evidence="1">Multi-pass membrane protein</topology>
    </subcellularLocation>
</comment>
<sequence>MTTVLAGLLFGWGLIVAIGAQNAFVLRQGVARSHVGVVVAVCAVSDLVLIGIGAAGLGRVIAAHDGVLTVVTVLGAAVLLWYGWLAARRAWRPAVHGLELGAAEGDGSSPGAGDGGRGAALDSGPGVGAGSGSAVPGSAAPESAAPSAVTGSTVTGSAVAAVAAVPLTPSGPAAARPARSSLRVAVLTALALTWLNPHVYLDTVVLLGSVSASYAQPWLFAVGAGIGSITWFTALGYGAGLLAPVFARPSAWRVLDTVIAVVMVAVAASLLAGLR</sequence>
<keyword evidence="5 7" id="KW-0472">Membrane</keyword>
<name>A0A5C5BDW7_9MICO</name>
<keyword evidence="9" id="KW-1185">Reference proteome</keyword>
<evidence type="ECO:0000256" key="1">
    <source>
        <dbReference type="ARBA" id="ARBA00004651"/>
    </source>
</evidence>
<comment type="caution">
    <text evidence="8">The sequence shown here is derived from an EMBL/GenBank/DDBJ whole genome shotgun (WGS) entry which is preliminary data.</text>
</comment>
<feature type="compositionally biased region" description="Low complexity" evidence="6">
    <location>
        <begin position="132"/>
        <end position="147"/>
    </location>
</feature>
<gene>
    <name evidence="8" type="ORF">FH969_05990</name>
</gene>
<evidence type="ECO:0000256" key="6">
    <source>
        <dbReference type="SAM" id="MobiDB-lite"/>
    </source>
</evidence>
<evidence type="ECO:0000313" key="8">
    <source>
        <dbReference type="EMBL" id="TNU75091.1"/>
    </source>
</evidence>
<dbReference type="RefSeq" id="WP_139986483.1">
    <property type="nucleotide sequence ID" value="NZ_VENP01000016.1"/>
</dbReference>
<reference evidence="8 9" key="1">
    <citation type="submission" date="2019-06" db="EMBL/GenBank/DDBJ databases">
        <title>Draft genome sequence of Miniimonas arenae KCTC 19750T isolated from sea sand.</title>
        <authorList>
            <person name="Park S.-J."/>
        </authorList>
    </citation>
    <scope>NUCLEOTIDE SEQUENCE [LARGE SCALE GENOMIC DNA]</scope>
    <source>
        <strain evidence="8 9">KCTC 19750</strain>
    </source>
</reference>
<dbReference type="PANTHER" id="PTHR30086:SF20">
    <property type="entry name" value="ARGININE EXPORTER PROTEIN ARGO-RELATED"/>
    <property type="match status" value="1"/>
</dbReference>
<dbReference type="PANTHER" id="PTHR30086">
    <property type="entry name" value="ARGININE EXPORTER PROTEIN ARGO"/>
    <property type="match status" value="1"/>
</dbReference>
<evidence type="ECO:0000256" key="5">
    <source>
        <dbReference type="ARBA" id="ARBA00023136"/>
    </source>
</evidence>
<evidence type="ECO:0000256" key="3">
    <source>
        <dbReference type="ARBA" id="ARBA00022692"/>
    </source>
</evidence>
<evidence type="ECO:0000313" key="9">
    <source>
        <dbReference type="Proteomes" id="UP000313849"/>
    </source>
</evidence>
<proteinExistence type="predicted"/>
<protein>
    <submittedName>
        <fullName evidence="8">Amino acid transporter</fullName>
    </submittedName>
</protein>
<feature type="compositionally biased region" description="Gly residues" evidence="6">
    <location>
        <begin position="108"/>
        <end position="118"/>
    </location>
</feature>
<feature type="transmembrane region" description="Helical" evidence="7">
    <location>
        <begin position="35"/>
        <end position="55"/>
    </location>
</feature>
<feature type="region of interest" description="Disordered" evidence="6">
    <location>
        <begin position="106"/>
        <end position="147"/>
    </location>
</feature>
<keyword evidence="2" id="KW-1003">Cell membrane</keyword>
<dbReference type="EMBL" id="VENP01000016">
    <property type="protein sequence ID" value="TNU75091.1"/>
    <property type="molecule type" value="Genomic_DNA"/>
</dbReference>
<feature type="transmembrane region" description="Helical" evidence="7">
    <location>
        <begin position="254"/>
        <end position="274"/>
    </location>
</feature>
<evidence type="ECO:0000256" key="7">
    <source>
        <dbReference type="SAM" id="Phobius"/>
    </source>
</evidence>
<dbReference type="AlphaFoldDB" id="A0A5C5BDW7"/>
<keyword evidence="4 7" id="KW-1133">Transmembrane helix</keyword>
<dbReference type="GO" id="GO:0015171">
    <property type="term" value="F:amino acid transmembrane transporter activity"/>
    <property type="evidence" value="ECO:0007669"/>
    <property type="project" value="TreeGrafter"/>
</dbReference>